<feature type="region of interest" description="Disordered" evidence="1">
    <location>
        <begin position="127"/>
        <end position="163"/>
    </location>
</feature>
<gene>
    <name evidence="2" type="ORF">ZT1A5_G7947</name>
</gene>
<evidence type="ECO:0000313" key="2">
    <source>
        <dbReference type="EMBL" id="SMY26504.1"/>
    </source>
</evidence>
<sequence length="163" mass="18985">MCTLKVCRRDLSSNNNITILNITTPSHRISPTQQQRPYQHPHRHTIISSPSNRSILRQILHQIPPPPPVSPLLSTALHQTQTNHPTNHITMSSKDILGNERFGHRDNREQYVLDAAWALYMMSRRDVGEAKEQMQDRERDKREKRAKQREGEEEARKGEEKGR</sequence>
<evidence type="ECO:0000313" key="3">
    <source>
        <dbReference type="Proteomes" id="UP000215453"/>
    </source>
</evidence>
<evidence type="ECO:0000256" key="1">
    <source>
        <dbReference type="SAM" id="MobiDB-lite"/>
    </source>
</evidence>
<dbReference type="EMBL" id="LT882682">
    <property type="protein sequence ID" value="SMY26504.1"/>
    <property type="molecule type" value="Genomic_DNA"/>
</dbReference>
<protein>
    <submittedName>
        <fullName evidence="2">Uncharacterized protein</fullName>
    </submittedName>
</protein>
<dbReference type="AlphaFoldDB" id="A0A1Y6LQ36"/>
<accession>A0A1Y6LQ36</accession>
<organism evidence="2 3">
    <name type="scientific">Zymoseptoria tritici ST99CH_1A5</name>
    <dbReference type="NCBI Taxonomy" id="1276529"/>
    <lineage>
        <taxon>Eukaryota</taxon>
        <taxon>Fungi</taxon>
        <taxon>Dikarya</taxon>
        <taxon>Ascomycota</taxon>
        <taxon>Pezizomycotina</taxon>
        <taxon>Dothideomycetes</taxon>
        <taxon>Dothideomycetidae</taxon>
        <taxon>Mycosphaerellales</taxon>
        <taxon>Mycosphaerellaceae</taxon>
        <taxon>Zymoseptoria</taxon>
    </lineage>
</organism>
<proteinExistence type="predicted"/>
<name>A0A1Y6LQ36_ZYMTR</name>
<dbReference type="Proteomes" id="UP000215453">
    <property type="component" value="Chromosome 7"/>
</dbReference>
<reference evidence="2 3" key="1">
    <citation type="submission" date="2016-10" db="EMBL/GenBank/DDBJ databases">
        <authorList>
            <person name="Varghese N."/>
        </authorList>
    </citation>
    <scope>NUCLEOTIDE SEQUENCE [LARGE SCALE GENOMIC DNA]</scope>
</reference>